<dbReference type="AlphaFoldDB" id="R9PC56"/>
<evidence type="ECO:0000256" key="1">
    <source>
        <dbReference type="ARBA" id="ARBA00001698"/>
    </source>
</evidence>
<keyword evidence="20" id="KW-1185">Reference proteome</keyword>
<evidence type="ECO:0000256" key="6">
    <source>
        <dbReference type="ARBA" id="ARBA00012487"/>
    </source>
</evidence>
<evidence type="ECO:0000313" key="20">
    <source>
        <dbReference type="Proteomes" id="UP000014071"/>
    </source>
</evidence>
<feature type="compositionally biased region" description="Low complexity" evidence="17">
    <location>
        <begin position="258"/>
        <end position="278"/>
    </location>
</feature>
<evidence type="ECO:0000313" key="19">
    <source>
        <dbReference type="EMBL" id="GAC98802.1"/>
    </source>
</evidence>
<evidence type="ECO:0000256" key="5">
    <source>
        <dbReference type="ARBA" id="ARBA00010185"/>
    </source>
</evidence>
<dbReference type="UniPathway" id="UPA00557">
    <property type="reaction ID" value="UER00614"/>
</dbReference>
<evidence type="ECO:0000256" key="10">
    <source>
        <dbReference type="ARBA" id="ARBA00022695"/>
    </source>
</evidence>
<feature type="compositionally biased region" description="Acidic residues" evidence="17">
    <location>
        <begin position="79"/>
        <end position="88"/>
    </location>
</feature>
<feature type="transmembrane region" description="Helical" evidence="18">
    <location>
        <begin position="454"/>
        <end position="475"/>
    </location>
</feature>
<evidence type="ECO:0000256" key="16">
    <source>
        <dbReference type="RuleBase" id="RU003938"/>
    </source>
</evidence>
<gene>
    <name evidence="19" type="ORF">PHSY_006397</name>
</gene>
<feature type="region of interest" description="Disordered" evidence="17">
    <location>
        <begin position="250"/>
        <end position="278"/>
    </location>
</feature>
<proteinExistence type="inferred from homology"/>
<keyword evidence="7" id="KW-0444">Lipid biosynthesis</keyword>
<dbReference type="RefSeq" id="XP_012192389.1">
    <property type="nucleotide sequence ID" value="XM_012336999.1"/>
</dbReference>
<dbReference type="GO" id="GO:0005789">
    <property type="term" value="C:endoplasmic reticulum membrane"/>
    <property type="evidence" value="ECO:0007669"/>
    <property type="project" value="TreeGrafter"/>
</dbReference>
<dbReference type="OrthoDB" id="10260889at2759"/>
<dbReference type="PANTHER" id="PTHR13773:SF8">
    <property type="entry name" value="PHOSPHATIDATE CYTIDYLYLTRANSFERASE, PHOTORECEPTOR-SPECIFIC"/>
    <property type="match status" value="1"/>
</dbReference>
<evidence type="ECO:0000256" key="7">
    <source>
        <dbReference type="ARBA" id="ARBA00022516"/>
    </source>
</evidence>
<keyword evidence="9 16" id="KW-0812">Transmembrane</keyword>
<evidence type="ECO:0000256" key="9">
    <source>
        <dbReference type="ARBA" id="ARBA00022692"/>
    </source>
</evidence>
<protein>
    <recommendedName>
        <fullName evidence="6 16">Phosphatidate cytidylyltransferase</fullName>
        <ecNumber evidence="6 16">2.7.7.41</ecNumber>
    </recommendedName>
</protein>
<comment type="subcellular location">
    <subcellularLocation>
        <location evidence="2">Membrane</location>
        <topology evidence="2">Multi-pass membrane protein</topology>
    </subcellularLocation>
</comment>
<dbReference type="GeneID" id="24111668"/>
<evidence type="ECO:0000256" key="13">
    <source>
        <dbReference type="ARBA" id="ARBA00023136"/>
    </source>
</evidence>
<feature type="region of interest" description="Disordered" evidence="17">
    <location>
        <begin position="79"/>
        <end position="216"/>
    </location>
</feature>
<feature type="transmembrane region" description="Helical" evidence="18">
    <location>
        <begin position="481"/>
        <end position="507"/>
    </location>
</feature>
<evidence type="ECO:0000256" key="11">
    <source>
        <dbReference type="ARBA" id="ARBA00022989"/>
    </source>
</evidence>
<dbReference type="PANTHER" id="PTHR13773">
    <property type="entry name" value="PHOSPHATIDATE CYTIDYLYLTRANSFERASE"/>
    <property type="match status" value="1"/>
</dbReference>
<keyword evidence="11 18" id="KW-1133">Transmembrane helix</keyword>
<name>R9PC56_PSEHS</name>
<comment type="catalytic activity">
    <reaction evidence="1 16">
        <text>a 1,2-diacyl-sn-glycero-3-phosphate + CTP + H(+) = a CDP-1,2-diacyl-sn-glycerol + diphosphate</text>
        <dbReference type="Rhea" id="RHEA:16229"/>
        <dbReference type="ChEBI" id="CHEBI:15378"/>
        <dbReference type="ChEBI" id="CHEBI:33019"/>
        <dbReference type="ChEBI" id="CHEBI:37563"/>
        <dbReference type="ChEBI" id="CHEBI:58332"/>
        <dbReference type="ChEBI" id="CHEBI:58608"/>
        <dbReference type="EC" id="2.7.7.41"/>
    </reaction>
</comment>
<feature type="compositionally biased region" description="Low complexity" evidence="17">
    <location>
        <begin position="89"/>
        <end position="103"/>
    </location>
</feature>
<keyword evidence="14" id="KW-0594">Phospholipid biosynthesis</keyword>
<comment type="pathway">
    <text evidence="4">Lipid metabolism.</text>
</comment>
<feature type="compositionally biased region" description="Polar residues" evidence="17">
    <location>
        <begin position="125"/>
        <end position="143"/>
    </location>
</feature>
<dbReference type="STRING" id="1305764.R9PC56"/>
<feature type="region of interest" description="Disordered" evidence="17">
    <location>
        <begin position="339"/>
        <end position="372"/>
    </location>
</feature>
<reference evidence="20" key="1">
    <citation type="journal article" date="2013" name="Genome Announc.">
        <title>Draft genome sequence of the basidiomycetous yeast-like fungus Pseudozyma hubeiensis SY62, which produces an abundant amount of the biosurfactant mannosylerythritol lipids.</title>
        <authorList>
            <person name="Konishi M."/>
            <person name="Hatada Y."/>
            <person name="Horiuchi J."/>
        </authorList>
    </citation>
    <scope>NUCLEOTIDE SEQUENCE [LARGE SCALE GENOMIC DNA]</scope>
    <source>
        <strain evidence="20">SY62</strain>
    </source>
</reference>
<feature type="transmembrane region" description="Helical" evidence="18">
    <location>
        <begin position="291"/>
        <end position="307"/>
    </location>
</feature>
<feature type="transmembrane region" description="Helical" evidence="18">
    <location>
        <begin position="388"/>
        <end position="408"/>
    </location>
</feature>
<dbReference type="PROSITE" id="PS01315">
    <property type="entry name" value="CDS"/>
    <property type="match status" value="1"/>
</dbReference>
<sequence length="710" mass="77827">MPRDSKKWPVRHRLLDQIRALSSRVLGGTSLSSTTPLNHPELAISSPLADSDRSIAMASSHNGGRFASRTAFEALQVEEIESDEEESVVVEQPAKPAQPAAKASPVKDNGNAKAGNTKADKSESQTKSAAQDTSKSGSTNTSEKVVAPAGYNGDDRAESAQPLADSLADKIGAQSKIIPTPSAPFATSAPKQSAPTSQATAAAPAQPAKPASTEAARPEPILNASAKTTSNAPAPDIKFQAAQPRAQLEVPKPHQTGKQLKQQPQSQPPQQSQEDAAAAAKAKWQKIWERTLYTLIMIGGFLGLLLLGHPYMILLVMVCQTLVYREVVALFNIPNRPSVTGSGGGGRSSRMSSAPTSAATSEVDDDEEEERVQRRLEGRRDQLWSKTLSWYFFATANYFLYGESIIYYFKHIVFVDAWFIPFARHHRFLSFMLYVFGFMAFVSNLKRRNLKHQFGLFCWVHMSLLLIVFSSHFIVNNILEGLIWLLVPASLVVCNDVFAYICGMTFGRTPLIDLSPKKTVEGFVGAIIVTEVFAYGWATFFQRYNYMICPAVSLGMNAFKDVSCEVNPVFHWHYLSLPPAIASLASSIAGHRVSALPWTAFQLHSLVLASFASLVAPFGGFFASGFKRAFNIKDFGDSIPGHGGLTDRFDCQFLMGMFTYVYYSSLIREHHVTVGTVLQTVVTQLTLEDQMELYNELSRYLVGQGKLAKA</sequence>
<dbReference type="HOGENOM" id="CLU_023471_4_1_1"/>
<feature type="transmembrane region" description="Helical" evidence="18">
    <location>
        <begin position="601"/>
        <end position="623"/>
    </location>
</feature>
<feature type="compositionally biased region" description="Low complexity" evidence="17">
    <location>
        <begin position="179"/>
        <end position="213"/>
    </location>
</feature>
<dbReference type="InterPro" id="IPR000374">
    <property type="entry name" value="PC_trans"/>
</dbReference>
<dbReference type="InterPro" id="IPR016720">
    <property type="entry name" value="PC_Trfase_euk"/>
</dbReference>
<comment type="similarity">
    <text evidence="5 16">Belongs to the CDS family.</text>
</comment>
<dbReference type="GO" id="GO:0004605">
    <property type="term" value="F:phosphatidate cytidylyltransferase activity"/>
    <property type="evidence" value="ECO:0007669"/>
    <property type="project" value="UniProtKB-EC"/>
</dbReference>
<keyword evidence="10 16" id="KW-0548">Nucleotidyltransferase</keyword>
<keyword evidence="13 18" id="KW-0472">Membrane</keyword>
<dbReference type="Proteomes" id="UP000014071">
    <property type="component" value="Unassembled WGS sequence"/>
</dbReference>
<evidence type="ECO:0000256" key="15">
    <source>
        <dbReference type="ARBA" id="ARBA00023264"/>
    </source>
</evidence>
<evidence type="ECO:0000256" key="12">
    <source>
        <dbReference type="ARBA" id="ARBA00023098"/>
    </source>
</evidence>
<evidence type="ECO:0000256" key="4">
    <source>
        <dbReference type="ARBA" id="ARBA00005189"/>
    </source>
</evidence>
<dbReference type="GO" id="GO:0016024">
    <property type="term" value="P:CDP-diacylglycerol biosynthetic process"/>
    <property type="evidence" value="ECO:0007669"/>
    <property type="project" value="UniProtKB-UniPathway"/>
</dbReference>
<keyword evidence="12" id="KW-0443">Lipid metabolism</keyword>
<accession>R9PC56</accession>
<keyword evidence="15" id="KW-1208">Phospholipid metabolism</keyword>
<keyword evidence="8 16" id="KW-0808">Transferase</keyword>
<evidence type="ECO:0000256" key="3">
    <source>
        <dbReference type="ARBA" id="ARBA00005119"/>
    </source>
</evidence>
<dbReference type="eggNOG" id="KOG1440">
    <property type="taxonomic scope" value="Eukaryota"/>
</dbReference>
<dbReference type="EMBL" id="DF238821">
    <property type="protein sequence ID" value="GAC98802.1"/>
    <property type="molecule type" value="Genomic_DNA"/>
</dbReference>
<organism evidence="19 20">
    <name type="scientific">Pseudozyma hubeiensis (strain SY62)</name>
    <name type="common">Yeast</name>
    <dbReference type="NCBI Taxonomy" id="1305764"/>
    <lineage>
        <taxon>Eukaryota</taxon>
        <taxon>Fungi</taxon>
        <taxon>Dikarya</taxon>
        <taxon>Basidiomycota</taxon>
        <taxon>Ustilaginomycotina</taxon>
        <taxon>Ustilaginomycetes</taxon>
        <taxon>Ustilaginales</taxon>
        <taxon>Ustilaginaceae</taxon>
        <taxon>Pseudozyma</taxon>
    </lineage>
</organism>
<evidence type="ECO:0000256" key="14">
    <source>
        <dbReference type="ARBA" id="ARBA00023209"/>
    </source>
</evidence>
<comment type="pathway">
    <text evidence="3 16">Phospholipid metabolism; CDP-diacylglycerol biosynthesis; CDP-diacylglycerol from sn-glycerol 3-phosphate: step 3/3.</text>
</comment>
<feature type="transmembrane region" description="Helical" evidence="18">
    <location>
        <begin position="519"/>
        <end position="538"/>
    </location>
</feature>
<feature type="transmembrane region" description="Helical" evidence="18">
    <location>
        <begin position="428"/>
        <end position="445"/>
    </location>
</feature>
<dbReference type="EC" id="2.7.7.41" evidence="6 16"/>
<evidence type="ECO:0000256" key="2">
    <source>
        <dbReference type="ARBA" id="ARBA00004141"/>
    </source>
</evidence>
<evidence type="ECO:0000256" key="18">
    <source>
        <dbReference type="SAM" id="Phobius"/>
    </source>
</evidence>
<dbReference type="Pfam" id="PF01148">
    <property type="entry name" value="CTP_transf_1"/>
    <property type="match status" value="1"/>
</dbReference>
<evidence type="ECO:0000256" key="8">
    <source>
        <dbReference type="ARBA" id="ARBA00022679"/>
    </source>
</evidence>
<evidence type="ECO:0000256" key="17">
    <source>
        <dbReference type="SAM" id="MobiDB-lite"/>
    </source>
</evidence>